<dbReference type="InterPro" id="IPR036779">
    <property type="entry name" value="LysM_dom_sf"/>
</dbReference>
<gene>
    <name evidence="3" type="ORF">HMPREF1863_01567</name>
</gene>
<dbReference type="RefSeq" id="WP_068369243.1">
    <property type="nucleotide sequence ID" value="NZ_CALTYF010000004.1"/>
</dbReference>
<dbReference type="Gene3D" id="3.10.350.10">
    <property type="entry name" value="LysM domain"/>
    <property type="match status" value="1"/>
</dbReference>
<dbReference type="STRING" id="755172.HMPREF1863_01567"/>
<evidence type="ECO:0000313" key="3">
    <source>
        <dbReference type="EMBL" id="KXB65059.1"/>
    </source>
</evidence>
<evidence type="ECO:0000259" key="2">
    <source>
        <dbReference type="PROSITE" id="PS51782"/>
    </source>
</evidence>
<keyword evidence="1" id="KW-0812">Transmembrane</keyword>
<dbReference type="Pfam" id="PF01476">
    <property type="entry name" value="LysM"/>
    <property type="match status" value="1"/>
</dbReference>
<dbReference type="OrthoDB" id="1698825at2"/>
<organism evidence="3 4">
    <name type="scientific">Aedoeadaptatus coxii</name>
    <dbReference type="NCBI Taxonomy" id="755172"/>
    <lineage>
        <taxon>Bacteria</taxon>
        <taxon>Bacillati</taxon>
        <taxon>Bacillota</taxon>
        <taxon>Tissierellia</taxon>
        <taxon>Tissierellales</taxon>
        <taxon>Peptoniphilaceae</taxon>
        <taxon>Aedoeadaptatus</taxon>
    </lineage>
</organism>
<feature type="domain" description="LysM" evidence="2">
    <location>
        <begin position="53"/>
        <end position="104"/>
    </location>
</feature>
<keyword evidence="1" id="KW-0472">Membrane</keyword>
<dbReference type="CDD" id="cd00118">
    <property type="entry name" value="LysM"/>
    <property type="match status" value="1"/>
</dbReference>
<dbReference type="SUPFAM" id="SSF54106">
    <property type="entry name" value="LysM domain"/>
    <property type="match status" value="1"/>
</dbReference>
<dbReference type="InterPro" id="IPR018392">
    <property type="entry name" value="LysM"/>
</dbReference>
<proteinExistence type="predicted"/>
<dbReference type="AlphaFoldDB" id="A0A134ABH1"/>
<dbReference type="PROSITE" id="PS51782">
    <property type="entry name" value="LYSM"/>
    <property type="match status" value="1"/>
</dbReference>
<name>A0A134ABH1_9FIRM</name>
<comment type="caution">
    <text evidence="3">The sequence shown here is derived from an EMBL/GenBank/DDBJ whole genome shotgun (WGS) entry which is preliminary data.</text>
</comment>
<dbReference type="SMART" id="SM00257">
    <property type="entry name" value="LysM"/>
    <property type="match status" value="1"/>
</dbReference>
<evidence type="ECO:0000256" key="1">
    <source>
        <dbReference type="SAM" id="Phobius"/>
    </source>
</evidence>
<accession>A0A134ABH1</accession>
<sequence>MNKVVLNNKKRLVSKSAYRRRRLRLIPIIGIMLFIMMGMNFAPTAKTTYVVREEYHVKSGDTLWNIASSFANEKDDLRMIVDSIVEENQLKNSADIHPGDVLQIVTRSR</sequence>
<reference evidence="4" key="1">
    <citation type="submission" date="2016-01" db="EMBL/GenBank/DDBJ databases">
        <authorList>
            <person name="Mitreva M."/>
            <person name="Pepin K.H."/>
            <person name="Mihindukulasuriya K.A."/>
            <person name="Fulton R."/>
            <person name="Fronick C."/>
            <person name="O'Laughlin M."/>
            <person name="Miner T."/>
            <person name="Herter B."/>
            <person name="Rosa B.A."/>
            <person name="Cordes M."/>
            <person name="Tomlinson C."/>
            <person name="Wollam A."/>
            <person name="Palsikar V.B."/>
            <person name="Mardis E.R."/>
            <person name="Wilson R.K."/>
        </authorList>
    </citation>
    <scope>NUCLEOTIDE SEQUENCE [LARGE SCALE GENOMIC DNA]</scope>
    <source>
        <strain evidence="4">DNF00729</strain>
    </source>
</reference>
<dbReference type="Proteomes" id="UP000070442">
    <property type="component" value="Unassembled WGS sequence"/>
</dbReference>
<dbReference type="EMBL" id="LSDG01000045">
    <property type="protein sequence ID" value="KXB65059.1"/>
    <property type="molecule type" value="Genomic_DNA"/>
</dbReference>
<protein>
    <submittedName>
        <fullName evidence="3">LysM domain protein</fullName>
    </submittedName>
</protein>
<evidence type="ECO:0000313" key="4">
    <source>
        <dbReference type="Proteomes" id="UP000070442"/>
    </source>
</evidence>
<dbReference type="PATRIC" id="fig|755172.3.peg.1527"/>
<feature type="transmembrane region" description="Helical" evidence="1">
    <location>
        <begin position="21"/>
        <end position="42"/>
    </location>
</feature>
<keyword evidence="4" id="KW-1185">Reference proteome</keyword>
<keyword evidence="1" id="KW-1133">Transmembrane helix</keyword>